<evidence type="ECO:0000313" key="12">
    <source>
        <dbReference type="Proteomes" id="UP001497453"/>
    </source>
</evidence>
<evidence type="ECO:0000313" key="11">
    <source>
        <dbReference type="EMBL" id="CAL1706148.1"/>
    </source>
</evidence>
<keyword evidence="2 5" id="KW-0863">Zinc-finger</keyword>
<dbReference type="CDD" id="cd00167">
    <property type="entry name" value="SANT"/>
    <property type="match status" value="1"/>
</dbReference>
<keyword evidence="4" id="KW-0539">Nucleus</keyword>
<keyword evidence="12" id="KW-1185">Reference proteome</keyword>
<dbReference type="SMART" id="SM00717">
    <property type="entry name" value="SANT"/>
    <property type="match status" value="1"/>
</dbReference>
<feature type="domain" description="SANT" evidence="10">
    <location>
        <begin position="86"/>
        <end position="138"/>
    </location>
</feature>
<name>A0ABP1DGK3_9APHY</name>
<feature type="compositionally biased region" description="Basic and acidic residues" evidence="6">
    <location>
        <begin position="274"/>
        <end position="290"/>
    </location>
</feature>
<feature type="compositionally biased region" description="Polar residues" evidence="6">
    <location>
        <begin position="633"/>
        <end position="649"/>
    </location>
</feature>
<evidence type="ECO:0000259" key="10">
    <source>
        <dbReference type="PROSITE" id="PS51293"/>
    </source>
</evidence>
<feature type="compositionally biased region" description="Low complexity" evidence="6">
    <location>
        <begin position="577"/>
        <end position="590"/>
    </location>
</feature>
<protein>
    <recommendedName>
        <fullName evidence="13">Transcriptional adapter 2</fullName>
    </recommendedName>
</protein>
<evidence type="ECO:0008006" key="13">
    <source>
        <dbReference type="Google" id="ProtNLM"/>
    </source>
</evidence>
<evidence type="ECO:0000256" key="2">
    <source>
        <dbReference type="ARBA" id="ARBA00022771"/>
    </source>
</evidence>
<dbReference type="Gene3D" id="1.10.10.10">
    <property type="entry name" value="Winged helix-like DNA-binding domain superfamily/Winged helix DNA-binding domain"/>
    <property type="match status" value="1"/>
</dbReference>
<dbReference type="InterPro" id="IPR000433">
    <property type="entry name" value="Znf_ZZ"/>
</dbReference>
<accession>A0ABP1DGK3</accession>
<dbReference type="Gene3D" id="1.10.10.60">
    <property type="entry name" value="Homeodomain-like"/>
    <property type="match status" value="1"/>
</dbReference>
<evidence type="ECO:0000256" key="6">
    <source>
        <dbReference type="SAM" id="MobiDB-lite"/>
    </source>
</evidence>
<evidence type="ECO:0000256" key="3">
    <source>
        <dbReference type="ARBA" id="ARBA00022833"/>
    </source>
</evidence>
<dbReference type="EMBL" id="OZ037947">
    <property type="protein sequence ID" value="CAL1706148.1"/>
    <property type="molecule type" value="Genomic_DNA"/>
</dbReference>
<evidence type="ECO:0000259" key="7">
    <source>
        <dbReference type="PROSITE" id="PS50090"/>
    </source>
</evidence>
<feature type="compositionally biased region" description="Low complexity" evidence="6">
    <location>
        <begin position="472"/>
        <end position="486"/>
    </location>
</feature>
<proteinExistence type="predicted"/>
<keyword evidence="3" id="KW-0862">Zinc</keyword>
<feature type="domain" description="Myb-like" evidence="7">
    <location>
        <begin position="91"/>
        <end position="134"/>
    </location>
</feature>
<feature type="compositionally biased region" description="Low complexity" evidence="6">
    <location>
        <begin position="617"/>
        <end position="632"/>
    </location>
</feature>
<dbReference type="CDD" id="cd02335">
    <property type="entry name" value="ZZ_ADA2"/>
    <property type="match status" value="1"/>
</dbReference>
<feature type="region of interest" description="Disordered" evidence="6">
    <location>
        <begin position="574"/>
        <end position="649"/>
    </location>
</feature>
<dbReference type="InterPro" id="IPR007526">
    <property type="entry name" value="SWIRM"/>
</dbReference>
<feature type="compositionally biased region" description="Basic and acidic residues" evidence="6">
    <location>
        <begin position="454"/>
        <end position="469"/>
    </location>
</feature>
<dbReference type="PROSITE" id="PS51293">
    <property type="entry name" value="SANT"/>
    <property type="match status" value="1"/>
</dbReference>
<dbReference type="InterPro" id="IPR055141">
    <property type="entry name" value="TADA2A_B-like_dom"/>
</dbReference>
<feature type="domain" description="SWIRM" evidence="9">
    <location>
        <begin position="484"/>
        <end position="580"/>
    </location>
</feature>
<dbReference type="PANTHER" id="PTHR12374">
    <property type="entry name" value="TRANSCRIPTIONAL ADAPTOR 2 ADA2 -RELATED"/>
    <property type="match status" value="1"/>
</dbReference>
<sequence>MTITHRKRQHQPEEIQTVNEPGVQIHCDACRCDLTHSIRIKCADPVCESLEDGVDICPACFCAGKEFSQHKRDHAYRVVELHSYPIFVEDWGADEELLLLHGISLQGLGNWQAIAEHVGTRTKEEVEQHYKAVYIDSPNWPMPHMDREFGIDPAEFHERKRRRICAMNTNPPPAPKVAPTSAPGVHEVATFLPGRLEFEHELDNEAEDFVKDLEFGVVLQWGGDELPEDENDPEVKARLRWEEESKMREAHPGKRLPNGFMNGLPNGYHINGDTPKREVKPPTVDDKTDDANEEGAAEEEPIQPPPFETDDSLTFKLTLLQMYRQRVEKREENKQLMFERGLLNYKQMQAADKKRPREEKDVVVRLRPFAKLQTGEDFEHFVADILYEQVLRKRIQELQHYRQMGLTSAADIEKYEADLVKRQQVKANLSRDYYSGADRSSLRVSGGRQSIGPDGRRDDGRRSHERELTPKVGGSVSSASGMGPPGRKMPAPLNLANSPSLHLLTPEEQTLCSTLRILPKPYLVVKETLVREYSRRGGKLRRREARDLVKIDVNKTSRVWDFLVQTGAFKVGFTDPNQAQNQSNQDAARQVSATPSLSASPSKDSHVRNSPKPPFTNAPLLPNLSAPALTPSTSLSTVPNTLSNPWQPG</sequence>
<organism evidence="11 12">
    <name type="scientific">Somion occarium</name>
    <dbReference type="NCBI Taxonomy" id="3059160"/>
    <lineage>
        <taxon>Eukaryota</taxon>
        <taxon>Fungi</taxon>
        <taxon>Dikarya</taxon>
        <taxon>Basidiomycota</taxon>
        <taxon>Agaricomycotina</taxon>
        <taxon>Agaricomycetes</taxon>
        <taxon>Polyporales</taxon>
        <taxon>Cerrenaceae</taxon>
        <taxon>Somion</taxon>
    </lineage>
</organism>
<dbReference type="PROSITE" id="PS50135">
    <property type="entry name" value="ZF_ZZ_2"/>
    <property type="match status" value="1"/>
</dbReference>
<dbReference type="SUPFAM" id="SSF46689">
    <property type="entry name" value="Homeodomain-like"/>
    <property type="match status" value="2"/>
</dbReference>
<dbReference type="Pfam" id="PF25299">
    <property type="entry name" value="ZZ_ADA2"/>
    <property type="match status" value="1"/>
</dbReference>
<evidence type="ECO:0000259" key="9">
    <source>
        <dbReference type="PROSITE" id="PS50934"/>
    </source>
</evidence>
<keyword evidence="1" id="KW-0479">Metal-binding</keyword>
<feature type="domain" description="ZZ-type" evidence="8">
    <location>
        <begin position="22"/>
        <end position="84"/>
    </location>
</feature>
<dbReference type="Pfam" id="PF22941">
    <property type="entry name" value="TADA2A-like_3rd"/>
    <property type="match status" value="1"/>
</dbReference>
<dbReference type="Pfam" id="PF00249">
    <property type="entry name" value="Myb_DNA-binding"/>
    <property type="match status" value="1"/>
</dbReference>
<evidence type="ECO:0000256" key="5">
    <source>
        <dbReference type="PROSITE-ProRule" id="PRU00228"/>
    </source>
</evidence>
<dbReference type="PANTHER" id="PTHR12374:SF20">
    <property type="entry name" value="TRANSCRIPTIONAL ADAPTER 2-ALPHA"/>
    <property type="match status" value="1"/>
</dbReference>
<dbReference type="InterPro" id="IPR041983">
    <property type="entry name" value="ADA2-like_ZZ"/>
</dbReference>
<reference evidence="12" key="1">
    <citation type="submission" date="2024-04" db="EMBL/GenBank/DDBJ databases">
        <authorList>
            <person name="Shaw F."/>
            <person name="Minotto A."/>
        </authorList>
    </citation>
    <scope>NUCLEOTIDE SEQUENCE [LARGE SCALE GENOMIC DNA]</scope>
</reference>
<dbReference type="InterPro" id="IPR009057">
    <property type="entry name" value="Homeodomain-like_sf"/>
</dbReference>
<gene>
    <name evidence="11" type="ORF">GFSPODELE1_LOCUS5734</name>
</gene>
<dbReference type="PROSITE" id="PS50934">
    <property type="entry name" value="SWIRM"/>
    <property type="match status" value="1"/>
</dbReference>
<feature type="compositionally biased region" description="Polar residues" evidence="6">
    <location>
        <begin position="591"/>
        <end position="602"/>
    </location>
</feature>
<dbReference type="Pfam" id="PF04433">
    <property type="entry name" value="SWIRM"/>
    <property type="match status" value="1"/>
</dbReference>
<dbReference type="InterPro" id="IPR017884">
    <property type="entry name" value="SANT_dom"/>
</dbReference>
<feature type="region of interest" description="Disordered" evidence="6">
    <location>
        <begin position="267"/>
        <end position="310"/>
    </location>
</feature>
<dbReference type="InterPro" id="IPR001005">
    <property type="entry name" value="SANT/Myb"/>
</dbReference>
<dbReference type="SUPFAM" id="SSF57850">
    <property type="entry name" value="RING/U-box"/>
    <property type="match status" value="1"/>
</dbReference>
<feature type="compositionally biased region" description="Acidic residues" evidence="6">
    <location>
        <begin position="291"/>
        <end position="301"/>
    </location>
</feature>
<feature type="region of interest" description="Disordered" evidence="6">
    <location>
        <begin position="438"/>
        <end position="487"/>
    </location>
</feature>
<dbReference type="PROSITE" id="PS50090">
    <property type="entry name" value="MYB_LIKE"/>
    <property type="match status" value="1"/>
</dbReference>
<evidence type="ECO:0000259" key="8">
    <source>
        <dbReference type="PROSITE" id="PS50135"/>
    </source>
</evidence>
<dbReference type="Proteomes" id="UP001497453">
    <property type="component" value="Chromosome 4"/>
</dbReference>
<evidence type="ECO:0000256" key="1">
    <source>
        <dbReference type="ARBA" id="ARBA00022723"/>
    </source>
</evidence>
<evidence type="ECO:0000256" key="4">
    <source>
        <dbReference type="ARBA" id="ARBA00023242"/>
    </source>
</evidence>
<dbReference type="InterPro" id="IPR036388">
    <property type="entry name" value="WH-like_DNA-bd_sf"/>
</dbReference>